<keyword evidence="4" id="KW-1185">Reference proteome</keyword>
<feature type="compositionally biased region" description="Acidic residues" evidence="1">
    <location>
        <begin position="110"/>
        <end position="126"/>
    </location>
</feature>
<dbReference type="AlphaFoldDB" id="A0A1U7LHS3"/>
<evidence type="ECO:0000313" key="4">
    <source>
        <dbReference type="Proteomes" id="UP000186594"/>
    </source>
</evidence>
<evidence type="ECO:0000313" key="3">
    <source>
        <dbReference type="EMBL" id="OLL22210.1"/>
    </source>
</evidence>
<feature type="domain" description="UBC core" evidence="2">
    <location>
        <begin position="1"/>
        <end position="92"/>
    </location>
</feature>
<protein>
    <submittedName>
        <fullName evidence="3">Ubiquitin-conjugating enzyme E2 6</fullName>
    </submittedName>
</protein>
<dbReference type="EMBL" id="LXFE01003725">
    <property type="protein sequence ID" value="OLL22210.1"/>
    <property type="molecule type" value="Genomic_DNA"/>
</dbReference>
<evidence type="ECO:0000259" key="2">
    <source>
        <dbReference type="PROSITE" id="PS50127"/>
    </source>
</evidence>
<evidence type="ECO:0000256" key="1">
    <source>
        <dbReference type="SAM" id="MobiDB-lite"/>
    </source>
</evidence>
<dbReference type="Proteomes" id="UP000186594">
    <property type="component" value="Unassembled WGS sequence"/>
</dbReference>
<gene>
    <name evidence="3" type="ORF">NEOLI_004540</name>
</gene>
<dbReference type="SUPFAM" id="SSF54495">
    <property type="entry name" value="UBC-like"/>
    <property type="match status" value="1"/>
</dbReference>
<sequence length="126" mass="14332">MFTPSGRFSPNTRLCLTISDYHRETWNPSWSVATILIGLLSYMLEDDVATGGIKTSDAEKQQLAIASKDWNSKQDSFRHNWSVKYFLKPPEKTKAEIPPCDEWNIFNQSDTDDNIVDADDEDAIEG</sequence>
<reference evidence="3 4" key="1">
    <citation type="submission" date="2016-04" db="EMBL/GenBank/DDBJ databases">
        <title>Evolutionary innovation and constraint leading to complex multicellularity in the Ascomycota.</title>
        <authorList>
            <person name="Cisse O."/>
            <person name="Nguyen A."/>
            <person name="Hewitt D.A."/>
            <person name="Jedd G."/>
            <person name="Stajich J.E."/>
        </authorList>
    </citation>
    <scope>NUCLEOTIDE SEQUENCE [LARGE SCALE GENOMIC DNA]</scope>
    <source>
        <strain evidence="3 4">DAH-3</strain>
    </source>
</reference>
<name>A0A1U7LHS3_NEOID</name>
<dbReference type="InterPro" id="IPR016135">
    <property type="entry name" value="UBQ-conjugating_enzyme/RWD"/>
</dbReference>
<proteinExistence type="predicted"/>
<feature type="region of interest" description="Disordered" evidence="1">
    <location>
        <begin position="102"/>
        <end position="126"/>
    </location>
</feature>
<accession>A0A1U7LHS3</accession>
<comment type="caution">
    <text evidence="3">The sequence shown here is derived from an EMBL/GenBank/DDBJ whole genome shotgun (WGS) entry which is preliminary data.</text>
</comment>
<organism evidence="3 4">
    <name type="scientific">Neolecta irregularis (strain DAH-3)</name>
    <dbReference type="NCBI Taxonomy" id="1198029"/>
    <lineage>
        <taxon>Eukaryota</taxon>
        <taxon>Fungi</taxon>
        <taxon>Dikarya</taxon>
        <taxon>Ascomycota</taxon>
        <taxon>Taphrinomycotina</taxon>
        <taxon>Neolectales</taxon>
        <taxon>Neolectaceae</taxon>
        <taxon>Neolecta</taxon>
    </lineage>
</organism>
<dbReference type="PROSITE" id="PS50127">
    <property type="entry name" value="UBC_2"/>
    <property type="match status" value="1"/>
</dbReference>
<dbReference type="OrthoDB" id="1158011at2759"/>
<dbReference type="InterPro" id="IPR000608">
    <property type="entry name" value="UBC"/>
</dbReference>
<dbReference type="STRING" id="1198029.A0A1U7LHS3"/>
<dbReference type="Gene3D" id="3.10.110.10">
    <property type="entry name" value="Ubiquitin Conjugating Enzyme"/>
    <property type="match status" value="1"/>
</dbReference>